<dbReference type="OrthoDB" id="9787293at2"/>
<dbReference type="Gene3D" id="3.40.50.2000">
    <property type="entry name" value="Glycogen Phosphorylase B"/>
    <property type="match status" value="2"/>
</dbReference>
<feature type="domain" description="Glycosyltransferase subfamily 4-like N-terminal" evidence="1">
    <location>
        <begin position="16"/>
        <end position="201"/>
    </location>
</feature>
<comment type="caution">
    <text evidence="2">The sequence shown here is derived from an EMBL/GenBank/DDBJ whole genome shotgun (WGS) entry which is preliminary data.</text>
</comment>
<reference evidence="2 3" key="1">
    <citation type="submission" date="2015-03" db="EMBL/GenBank/DDBJ databases">
        <authorList>
            <person name="Hassan Y.I."/>
            <person name="Lepp D."/>
            <person name="Zhou T."/>
        </authorList>
    </citation>
    <scope>NUCLEOTIDE SEQUENCE [LARGE SCALE GENOMIC DNA]</scope>
    <source>
        <strain evidence="2 3">GH2-10</strain>
    </source>
</reference>
<dbReference type="PATRIC" id="fig|361041.3.peg.3301"/>
<gene>
    <name evidence="2" type="ORF">VW35_19420</name>
</gene>
<accession>A0A0F5L163</accession>
<sequence length="418" mass="45005">MRILLLGLNYAPEPIGTARYTTGLVDALASRGHEVRVVAGQPYYPNWSSRPGYRGWTKETRGTAEILRVPHVIPQKPTGRGRLIQHLTFALAALPHMLASAISWRPDCVIAIAPSLLAAPLVLMTAQLSGARSWLHVQDFELEAAMATGLVSRRPLIAKILGTIEKRLLQSFDRVSSISPAMCRRLLSKGVAAERISEHRNWAELAAIRAGQERSSYRDLWQIETPHVALYSGAMGRKQGLDLIVEAARRLKGRRDLTFVVCGNGPYRGELEALARVLDNIRFQDLQPTERLGDLLSLATVHVLPQIAGAADLVLPSKLPNMLPSGRPVIATAAIGTGLFDEIAGCGIAVPPGDAEALAKAIGELCDDPLLAQKLGAAGRCRAEARWDGPTILAGFAADIEVAVSAQQKLVALVGEPL</sequence>
<dbReference type="PANTHER" id="PTHR45947">
    <property type="entry name" value="SULFOQUINOVOSYL TRANSFERASE SQD2"/>
    <property type="match status" value="1"/>
</dbReference>
<evidence type="ECO:0000313" key="2">
    <source>
        <dbReference type="EMBL" id="KKB76088.1"/>
    </source>
</evidence>
<dbReference type="RefSeq" id="WP_046144910.1">
    <property type="nucleotide sequence ID" value="NZ_LAJG01000048.1"/>
</dbReference>
<keyword evidence="3" id="KW-1185">Reference proteome</keyword>
<dbReference type="CDD" id="cd03794">
    <property type="entry name" value="GT4_WbuB-like"/>
    <property type="match status" value="1"/>
</dbReference>
<dbReference type="GO" id="GO:0016757">
    <property type="term" value="F:glycosyltransferase activity"/>
    <property type="evidence" value="ECO:0007669"/>
    <property type="project" value="UniProtKB-ARBA"/>
</dbReference>
<dbReference type="SUPFAM" id="SSF53756">
    <property type="entry name" value="UDP-Glycosyltransferase/glycogen phosphorylase"/>
    <property type="match status" value="1"/>
</dbReference>
<dbReference type="NCBIfam" id="NF007640">
    <property type="entry name" value="PRK10307.1"/>
    <property type="match status" value="1"/>
</dbReference>
<organism evidence="2 3">
    <name type="scientific">Devosia soli</name>
    <dbReference type="NCBI Taxonomy" id="361041"/>
    <lineage>
        <taxon>Bacteria</taxon>
        <taxon>Pseudomonadati</taxon>
        <taxon>Pseudomonadota</taxon>
        <taxon>Alphaproteobacteria</taxon>
        <taxon>Hyphomicrobiales</taxon>
        <taxon>Devosiaceae</taxon>
        <taxon>Devosia</taxon>
    </lineage>
</organism>
<dbReference type="InterPro" id="IPR050194">
    <property type="entry name" value="Glycosyltransferase_grp1"/>
</dbReference>
<dbReference type="Proteomes" id="UP000033514">
    <property type="component" value="Unassembled WGS sequence"/>
</dbReference>
<dbReference type="Pfam" id="PF13692">
    <property type="entry name" value="Glyco_trans_1_4"/>
    <property type="match status" value="1"/>
</dbReference>
<dbReference type="InterPro" id="IPR028098">
    <property type="entry name" value="Glyco_trans_4-like_N"/>
</dbReference>
<evidence type="ECO:0000259" key="1">
    <source>
        <dbReference type="Pfam" id="PF13579"/>
    </source>
</evidence>
<dbReference type="EMBL" id="LAJG01000048">
    <property type="protein sequence ID" value="KKB76088.1"/>
    <property type="molecule type" value="Genomic_DNA"/>
</dbReference>
<evidence type="ECO:0000313" key="3">
    <source>
        <dbReference type="Proteomes" id="UP000033514"/>
    </source>
</evidence>
<dbReference type="Pfam" id="PF13579">
    <property type="entry name" value="Glyco_trans_4_4"/>
    <property type="match status" value="1"/>
</dbReference>
<dbReference type="AlphaFoldDB" id="A0A0F5L163"/>
<protein>
    <recommendedName>
        <fullName evidence="1">Glycosyltransferase subfamily 4-like N-terminal domain-containing protein</fullName>
    </recommendedName>
</protein>
<dbReference type="PANTHER" id="PTHR45947:SF3">
    <property type="entry name" value="SULFOQUINOVOSYL TRANSFERASE SQD2"/>
    <property type="match status" value="1"/>
</dbReference>
<name>A0A0F5L163_9HYPH</name>
<dbReference type="STRING" id="361041.VW35_19420"/>
<proteinExistence type="predicted"/>